<evidence type="ECO:0000313" key="6">
    <source>
        <dbReference type="EMBL" id="PIR85739.1"/>
    </source>
</evidence>
<dbReference type="EMBL" id="PFBG01000031">
    <property type="protein sequence ID" value="PIR85739.1"/>
    <property type="molecule type" value="Genomic_DNA"/>
</dbReference>
<feature type="domain" description="Metallo-beta-lactamase" evidence="5">
    <location>
        <begin position="138"/>
        <end position="336"/>
    </location>
</feature>
<feature type="region of interest" description="Disordered" evidence="4">
    <location>
        <begin position="1"/>
        <end position="117"/>
    </location>
</feature>
<feature type="compositionally biased region" description="Low complexity" evidence="4">
    <location>
        <begin position="1"/>
        <end position="15"/>
    </location>
</feature>
<dbReference type="Gene3D" id="3.40.50.10710">
    <property type="entry name" value="Metallo-hydrolase/oxidoreductase"/>
    <property type="match status" value="1"/>
</dbReference>
<sequence length="504" mass="55311">MNDTNTNNSGSTNAGGRRRSFAYRGRNQTATTPRGPRPTTPRGPSTHSRTASSGTTPKPAGGSRSGGSNRGGSARNGERGGSARKSASRFNNNKRRSTKAPALQHRISTTDERSPKLPEIMDDDTVRIIPISGVEEIGRNMTVIETKDDLIIFDIGFQFVSEESNAPGINYILPNTQYVEERKHKIRGLVVTHGHLDHIGGIPFVMERIGNPPIYTQYLTSLMIKKRQEEFPHLDPVDIHVVKEGDSFTLGKIKIKTFPVTHSIPDAMGVSVETKHGDIVLTGDIRLTHENGDVVAEERADWEKVGLNNNLALICDSTNADREGFSAPEGEVLSTLDSIIKNSTGRLIVGTFASQFERLTAIIKSCEKYGKKVVLEGRSIKTNIEIARTAKIMEVDDKTFINAQDMGDYPSDRIVILSTGAQGEEFAALMRMATDKHKSITLTERDTLVLSSSVIPGNEIAVQKLKDNIYRKNVRVINYKTTAVHSSGHGNAGELTWVRQTVKP</sequence>
<gene>
    <name evidence="6" type="ORF">COU14_02820</name>
</gene>
<reference evidence="7" key="1">
    <citation type="submission" date="2017-09" db="EMBL/GenBank/DDBJ databases">
        <title>Depth-based differentiation of microbial function through sediment-hosted aquifers and enrichment of novel symbionts in the deep terrestrial subsurface.</title>
        <authorList>
            <person name="Probst A.J."/>
            <person name="Ladd B."/>
            <person name="Jarett J.K."/>
            <person name="Geller-Mcgrath D.E."/>
            <person name="Sieber C.M.K."/>
            <person name="Emerson J.B."/>
            <person name="Anantharaman K."/>
            <person name="Thomas B.C."/>
            <person name="Malmstrom R."/>
            <person name="Stieglmeier M."/>
            <person name="Klingl A."/>
            <person name="Woyke T."/>
            <person name="Ryan C.M."/>
            <person name="Banfield J.F."/>
        </authorList>
    </citation>
    <scope>NUCLEOTIDE SEQUENCE [LARGE SCALE GENOMIC DNA]</scope>
</reference>
<dbReference type="AlphaFoldDB" id="A0A2H0UH56"/>
<dbReference type="CDD" id="cd07714">
    <property type="entry name" value="RNaseJ_MBL-fold"/>
    <property type="match status" value="1"/>
</dbReference>
<dbReference type="SMART" id="SM00849">
    <property type="entry name" value="Lactamase_B"/>
    <property type="match status" value="1"/>
</dbReference>
<dbReference type="Gene3D" id="3.60.15.10">
    <property type="entry name" value="Ribonuclease Z/Hydroxyacylglutathione hydrolase-like"/>
    <property type="match status" value="1"/>
</dbReference>
<dbReference type="GO" id="GO:0004527">
    <property type="term" value="F:exonuclease activity"/>
    <property type="evidence" value="ECO:0007669"/>
    <property type="project" value="UniProtKB-KW"/>
</dbReference>
<dbReference type="InterPro" id="IPR001279">
    <property type="entry name" value="Metallo-B-lactamas"/>
</dbReference>
<feature type="non-terminal residue" evidence="6">
    <location>
        <position position="504"/>
    </location>
</feature>
<dbReference type="Pfam" id="PF22505">
    <property type="entry name" value="RNase_J_b_CASP"/>
    <property type="match status" value="1"/>
</dbReference>
<dbReference type="SUPFAM" id="SSF56281">
    <property type="entry name" value="Metallo-hydrolase/oxidoreductase"/>
    <property type="match status" value="1"/>
</dbReference>
<comment type="caution">
    <text evidence="6">The sequence shown here is derived from an EMBL/GenBank/DDBJ whole genome shotgun (WGS) entry which is preliminary data.</text>
</comment>
<proteinExistence type="predicted"/>
<keyword evidence="1" id="KW-0540">Nuclease</keyword>
<evidence type="ECO:0000256" key="2">
    <source>
        <dbReference type="ARBA" id="ARBA00022839"/>
    </source>
</evidence>
<accession>A0A2H0UH56</accession>
<dbReference type="PANTHER" id="PTHR43694:SF1">
    <property type="entry name" value="RIBONUCLEASE J"/>
    <property type="match status" value="1"/>
</dbReference>
<evidence type="ECO:0000313" key="7">
    <source>
        <dbReference type="Proteomes" id="UP000229612"/>
    </source>
</evidence>
<dbReference type="InterPro" id="IPR042173">
    <property type="entry name" value="RNase_J_2"/>
</dbReference>
<dbReference type="InterPro" id="IPR055132">
    <property type="entry name" value="RNase_J_b_CASP"/>
</dbReference>
<evidence type="ECO:0000256" key="1">
    <source>
        <dbReference type="ARBA" id="ARBA00022722"/>
    </source>
</evidence>
<keyword evidence="3" id="KW-0694">RNA-binding</keyword>
<dbReference type="Proteomes" id="UP000229612">
    <property type="component" value="Unassembled WGS sequence"/>
</dbReference>
<organism evidence="6 7">
    <name type="scientific">Candidatus Kaiserbacteria bacterium CG10_big_fil_rev_8_21_14_0_10_44_10</name>
    <dbReference type="NCBI Taxonomy" id="1974606"/>
    <lineage>
        <taxon>Bacteria</taxon>
        <taxon>Candidatus Kaiseribacteriota</taxon>
    </lineage>
</organism>
<evidence type="ECO:0000256" key="3">
    <source>
        <dbReference type="ARBA" id="ARBA00022884"/>
    </source>
</evidence>
<evidence type="ECO:0000259" key="5">
    <source>
        <dbReference type="SMART" id="SM00849"/>
    </source>
</evidence>
<keyword evidence="2" id="KW-0378">Hydrolase</keyword>
<dbReference type="GO" id="GO:0003723">
    <property type="term" value="F:RNA binding"/>
    <property type="evidence" value="ECO:0007669"/>
    <property type="project" value="UniProtKB-KW"/>
</dbReference>
<keyword evidence="2" id="KW-0269">Exonuclease</keyword>
<protein>
    <recommendedName>
        <fullName evidence="5">Metallo-beta-lactamase domain-containing protein</fullName>
    </recommendedName>
</protein>
<dbReference type="InterPro" id="IPR036866">
    <property type="entry name" value="RibonucZ/Hydroxyglut_hydro"/>
</dbReference>
<name>A0A2H0UH56_9BACT</name>
<evidence type="ECO:0000256" key="4">
    <source>
        <dbReference type="SAM" id="MobiDB-lite"/>
    </source>
</evidence>
<dbReference type="Pfam" id="PF00753">
    <property type="entry name" value="Lactamase_B"/>
    <property type="match status" value="1"/>
</dbReference>
<dbReference type="PANTHER" id="PTHR43694">
    <property type="entry name" value="RIBONUCLEASE J"/>
    <property type="match status" value="1"/>
</dbReference>